<comment type="function">
    <text evidence="11">Participates in the formation of the lipid-linked precursor oligosaccharide for N-glycosylation. Involved in assembling the dolichol-pyrophosphate-GlcNAc(2)-Man(5) intermediate on the cytoplasmic surface of the ER.</text>
</comment>
<keyword evidence="7 12" id="KW-0812">Transmembrane</keyword>
<organism evidence="13 14">
    <name type="scientific">Thielaviopsis punctulata</name>
    <dbReference type="NCBI Taxonomy" id="72032"/>
    <lineage>
        <taxon>Eukaryota</taxon>
        <taxon>Fungi</taxon>
        <taxon>Dikarya</taxon>
        <taxon>Ascomycota</taxon>
        <taxon>Pezizomycotina</taxon>
        <taxon>Sordariomycetes</taxon>
        <taxon>Hypocreomycetidae</taxon>
        <taxon>Microascales</taxon>
        <taxon>Ceratocystidaceae</taxon>
        <taxon>Thielaviopsis</taxon>
    </lineage>
</organism>
<dbReference type="AlphaFoldDB" id="A0A0F4ZKB6"/>
<evidence type="ECO:0000256" key="12">
    <source>
        <dbReference type="SAM" id="Phobius"/>
    </source>
</evidence>
<comment type="caution">
    <text evidence="13">The sequence shown here is derived from an EMBL/GenBank/DDBJ whole genome shotgun (WGS) entry which is preliminary data.</text>
</comment>
<sequence>MDTQTAATAVATGPHDVWVPDVETVFYFLMGSGITFALFLWLLVYVFGPSSYKPAQSPADEHVQVVVMGDIGRSPRMQYHAISFAKHGYSVDLIGYKETARHPELVGKKNVNLFALRRTPEWLEWQTGFIVLPLRVLYGSFSLFHAMAYQTNPPSIPTFHIAMIVAWLRGSTIIVDWHNYGHTIMALNRSRYNPGPHFYRYYETILGRFVGHLNLTVTDAMARQLRRSPFNISAPILTLHDRPAASFKPVHHAADREAILSGIAETKKYAARIASGSVKLAVSSTSWTPDEDFGLFLEALVSYAASSPASEIVVIVTGKGLQKAGFESLIKQLAAAGRLEKVTIMTAWLSTRDYAGLLSCADLGVCLHKSSSGVDLPMKVVDMFGAGIPVAAYSAYESFSELVKEGRNGCGFTDSAGLAEILMRLMAPSGKQELAKLKRGAVEDGRKGWDEQWDEALGKALAIIKTDQGVTR</sequence>
<evidence type="ECO:0000256" key="3">
    <source>
        <dbReference type="ARBA" id="ARBA00012611"/>
    </source>
</evidence>
<evidence type="ECO:0000256" key="7">
    <source>
        <dbReference type="ARBA" id="ARBA00022692"/>
    </source>
</evidence>
<accession>A0A0F4ZKB6</accession>
<evidence type="ECO:0000256" key="9">
    <source>
        <dbReference type="ARBA" id="ARBA00022989"/>
    </source>
</evidence>
<dbReference type="OrthoDB" id="614844at2759"/>
<dbReference type="InterPro" id="IPR026051">
    <property type="entry name" value="ALG1-like"/>
</dbReference>
<evidence type="ECO:0000256" key="6">
    <source>
        <dbReference type="ARBA" id="ARBA00022679"/>
    </source>
</evidence>
<proteinExistence type="predicted"/>
<dbReference type="EC" id="2.4.1.142" evidence="3"/>
<dbReference type="Gene3D" id="3.40.50.2000">
    <property type="entry name" value="Glycogen Phosphorylase B"/>
    <property type="match status" value="1"/>
</dbReference>
<keyword evidence="8" id="KW-0256">Endoplasmic reticulum</keyword>
<evidence type="ECO:0000313" key="14">
    <source>
        <dbReference type="Proteomes" id="UP000033483"/>
    </source>
</evidence>
<dbReference type="GO" id="GO:0004578">
    <property type="term" value="F:chitobiosyldiphosphodolichol beta-mannosyltransferase activity"/>
    <property type="evidence" value="ECO:0007669"/>
    <property type="project" value="UniProtKB-EC"/>
</dbReference>
<feature type="transmembrane region" description="Helical" evidence="12">
    <location>
        <begin position="25"/>
        <end position="47"/>
    </location>
</feature>
<keyword evidence="6" id="KW-0808">Transferase</keyword>
<comment type="pathway">
    <text evidence="2">Protein modification; protein glycosylation.</text>
</comment>
<evidence type="ECO:0000313" key="13">
    <source>
        <dbReference type="EMBL" id="KKA30630.1"/>
    </source>
</evidence>
<evidence type="ECO:0000256" key="1">
    <source>
        <dbReference type="ARBA" id="ARBA00004389"/>
    </source>
</evidence>
<keyword evidence="5" id="KW-0328">Glycosyltransferase</keyword>
<evidence type="ECO:0000256" key="2">
    <source>
        <dbReference type="ARBA" id="ARBA00004922"/>
    </source>
</evidence>
<evidence type="ECO:0000256" key="11">
    <source>
        <dbReference type="ARBA" id="ARBA00024899"/>
    </source>
</evidence>
<keyword evidence="14" id="KW-1185">Reference proteome</keyword>
<evidence type="ECO:0000256" key="8">
    <source>
        <dbReference type="ARBA" id="ARBA00022824"/>
    </source>
</evidence>
<reference evidence="13 14" key="1">
    <citation type="submission" date="2015-03" db="EMBL/GenBank/DDBJ databases">
        <authorList>
            <person name="Radwan O."/>
            <person name="Al-Naeli F.A."/>
            <person name="Rendon G.A."/>
            <person name="Fields C."/>
        </authorList>
    </citation>
    <scope>NUCLEOTIDE SEQUENCE [LARGE SCALE GENOMIC DNA]</scope>
    <source>
        <strain evidence="13">CR-DP1</strain>
    </source>
</reference>
<evidence type="ECO:0000256" key="4">
    <source>
        <dbReference type="ARBA" id="ARBA00015841"/>
    </source>
</evidence>
<protein>
    <recommendedName>
        <fullName evidence="4">Chitobiosyldiphosphodolichol beta-mannosyltransferase</fullName>
        <ecNumber evidence="3">2.4.1.142</ecNumber>
    </recommendedName>
</protein>
<evidence type="ECO:0000256" key="10">
    <source>
        <dbReference type="ARBA" id="ARBA00023136"/>
    </source>
</evidence>
<comment type="subcellular location">
    <subcellularLocation>
        <location evidence="1">Endoplasmic reticulum membrane</location>
        <topology evidence="1">Single-pass membrane protein</topology>
    </subcellularLocation>
</comment>
<dbReference type="SUPFAM" id="SSF53756">
    <property type="entry name" value="UDP-Glycosyltransferase/glycogen phosphorylase"/>
    <property type="match status" value="1"/>
</dbReference>
<evidence type="ECO:0000256" key="5">
    <source>
        <dbReference type="ARBA" id="ARBA00022676"/>
    </source>
</evidence>
<dbReference type="EMBL" id="LAEV01000350">
    <property type="protein sequence ID" value="KKA30630.1"/>
    <property type="molecule type" value="Genomic_DNA"/>
</dbReference>
<dbReference type="PANTHER" id="PTHR13036:SF0">
    <property type="entry name" value="CHITOBIOSYLDIPHOSPHODOLICHOL BETA-MANNOSYLTRANSFERASE"/>
    <property type="match status" value="1"/>
</dbReference>
<dbReference type="Proteomes" id="UP000033483">
    <property type="component" value="Unassembled WGS sequence"/>
</dbReference>
<dbReference type="GO" id="GO:0005789">
    <property type="term" value="C:endoplasmic reticulum membrane"/>
    <property type="evidence" value="ECO:0007669"/>
    <property type="project" value="UniProtKB-SubCell"/>
</dbReference>
<dbReference type="PANTHER" id="PTHR13036">
    <property type="entry name" value="BETA1,4 MANNOSYLTRANSFERASE"/>
    <property type="match status" value="1"/>
</dbReference>
<gene>
    <name evidence="13" type="ORF">TD95_000838</name>
</gene>
<keyword evidence="10 12" id="KW-0472">Membrane</keyword>
<name>A0A0F4ZKB6_9PEZI</name>
<keyword evidence="9 12" id="KW-1133">Transmembrane helix</keyword>